<gene>
    <name evidence="1" type="ORF">L5G33_05995</name>
</gene>
<accession>A0ABS9IR35</accession>
<comment type="caution">
    <text evidence="1">The sequence shown here is derived from an EMBL/GenBank/DDBJ whole genome shotgun (WGS) entry which is preliminary data.</text>
</comment>
<evidence type="ECO:0008006" key="3">
    <source>
        <dbReference type="Google" id="ProtNLM"/>
    </source>
</evidence>
<proteinExistence type="predicted"/>
<dbReference type="EMBL" id="JAKKOR010000005">
    <property type="protein sequence ID" value="MCF8588024.1"/>
    <property type="molecule type" value="Genomic_DNA"/>
</dbReference>
<evidence type="ECO:0000313" key="2">
    <source>
        <dbReference type="Proteomes" id="UP001200110"/>
    </source>
</evidence>
<organism evidence="1 2">
    <name type="scientific">Gordonia liuliyuniae</name>
    <dbReference type="NCBI Taxonomy" id="2911517"/>
    <lineage>
        <taxon>Bacteria</taxon>
        <taxon>Bacillati</taxon>
        <taxon>Actinomycetota</taxon>
        <taxon>Actinomycetes</taxon>
        <taxon>Mycobacteriales</taxon>
        <taxon>Gordoniaceae</taxon>
        <taxon>Gordonia</taxon>
    </lineage>
</organism>
<protein>
    <recommendedName>
        <fullName evidence="3">Transcriptional regulator, AbiEi antitoxin, Type IV TA system</fullName>
    </recommendedName>
</protein>
<reference evidence="1 2" key="1">
    <citation type="submission" date="2022-01" db="EMBL/GenBank/DDBJ databases">
        <authorList>
            <person name="Huang Y."/>
        </authorList>
    </citation>
    <scope>NUCLEOTIDE SEQUENCE [LARGE SCALE GENOMIC DNA]</scope>
    <source>
        <strain evidence="1 2">HY366</strain>
    </source>
</reference>
<name>A0ABS9IR35_9ACTN</name>
<sequence>MPQTSLIGRADATAVLYLARCLAAATGPHAMVLSHESAAAVHGFALLYPDRAHVHMTNGRPGGGYKQERRIVHTGVLADDDITEVDGVLVTSMGRTVVDLALAAKHFAQALTAFDVGLAKSPPAGDDECRDEMARALASSRRGVALARRALSFADGRAESPGESWSRAHIINAGLPIPDLQVRYRLRSGRTAFCDFGTMGRFVGEFDGLVKYRRDMRNGEEPEDVVIREKIREDELRDLGLDVARWTWDDLRTGRVVSIVRKHYEDAGII</sequence>
<dbReference type="Proteomes" id="UP001200110">
    <property type="component" value="Unassembled WGS sequence"/>
</dbReference>
<keyword evidence="2" id="KW-1185">Reference proteome</keyword>
<evidence type="ECO:0000313" key="1">
    <source>
        <dbReference type="EMBL" id="MCF8588024.1"/>
    </source>
</evidence>
<dbReference type="RefSeq" id="WP_236997259.1">
    <property type="nucleotide sequence ID" value="NZ_JAKKOR010000005.1"/>
</dbReference>